<dbReference type="Proteomes" id="UP000007437">
    <property type="component" value="Chromosome"/>
</dbReference>
<evidence type="ECO:0000313" key="2">
    <source>
        <dbReference type="Proteomes" id="UP000007437"/>
    </source>
</evidence>
<name>E5AMI8_MYCRK</name>
<evidence type="ECO:0000313" key="1">
    <source>
        <dbReference type="EMBL" id="CBW76220.1"/>
    </source>
</evidence>
<organism evidence="1 2">
    <name type="scientific">Mycetohabitans rhizoxinica (strain DSM 19002 / CIP 109453 / HKI 454)</name>
    <name type="common">Paraburkholderia rhizoxinica</name>
    <dbReference type="NCBI Taxonomy" id="882378"/>
    <lineage>
        <taxon>Bacteria</taxon>
        <taxon>Pseudomonadati</taxon>
        <taxon>Pseudomonadota</taxon>
        <taxon>Betaproteobacteria</taxon>
        <taxon>Burkholderiales</taxon>
        <taxon>Burkholderiaceae</taxon>
        <taxon>Mycetohabitans</taxon>
    </lineage>
</organism>
<dbReference type="HOGENOM" id="CLU_999939_0_0_4"/>
<sequence length="278" mass="27369">MSYRMSALGGSVNFSPPEATGAEAGDGAEAANVREAFGVPEAAEVAKAGEVGVGEALDASDAVASGDVPPATASRVAGCGCRPAPYLPASGPRVPAKACAAVSAGIGCAGARGRVSSIARSVRAGGGPALPVRAARDAFGCGTTACKASLGGVAAALDGEWGEAARGASPAAVAARSCVAESIGRGVSTATWTGISLGVGAGFKPGTRSSHTPTSAWTSNTSARAMTQRVAGPRACRRHGWPATIVRGRRGAAREDKSAMDFQAGGHYALRARSYPSS</sequence>
<protein>
    <submittedName>
        <fullName evidence="1">Uncharacterized protein</fullName>
    </submittedName>
</protein>
<dbReference type="STRING" id="882378.RBRH_02236"/>
<accession>E5AMI8</accession>
<dbReference type="EMBL" id="FR687359">
    <property type="protein sequence ID" value="CBW76220.1"/>
    <property type="molecule type" value="Genomic_DNA"/>
</dbReference>
<dbReference type="AlphaFoldDB" id="E5AMI8"/>
<reference evidence="1 2" key="1">
    <citation type="journal article" date="2011" name="J. Bacteriol.">
        <title>Complete genome sequence of Burkholderia rhizoxinica, an endosymbiont of Rhizopus microsporus.</title>
        <authorList>
            <person name="Lackner G."/>
            <person name="Moebius N."/>
            <person name="Partida-Martinez L."/>
            <person name="Hertweck C."/>
        </authorList>
    </citation>
    <scope>NUCLEOTIDE SEQUENCE [LARGE SCALE GENOMIC DNA]</scope>
    <source>
        <strain evidence="2">DSM 19002 / CIP 109453 / HKI 454</strain>
    </source>
</reference>
<proteinExistence type="predicted"/>
<gene>
    <name evidence="1" type="ordered locus">RBRH_02236</name>
</gene>
<dbReference type="KEGG" id="brh:RBRH_02236"/>